<proteinExistence type="predicted"/>
<evidence type="ECO:0000313" key="2">
    <source>
        <dbReference type="Proteomes" id="UP001162120"/>
    </source>
</evidence>
<dbReference type="GO" id="GO:0003777">
    <property type="term" value="F:microtubule motor activity"/>
    <property type="evidence" value="ECO:0007669"/>
    <property type="project" value="InterPro"/>
</dbReference>
<reference evidence="1" key="1">
    <citation type="submission" date="2020-06" db="EMBL/GenBank/DDBJ databases">
        <title>Lateral gene transfer of anion-conducting channel rhodopsins between green algae and giant viruses.</title>
        <authorList>
            <person name="Rozenberg A."/>
            <person name="Oppermann J."/>
            <person name="Wietek J."/>
            <person name="Fernandez Lahore R.G."/>
            <person name="Sandaa R.-A."/>
            <person name="Bratbak G."/>
            <person name="Hegemann P."/>
            <person name="Beja O."/>
        </authorList>
    </citation>
    <scope>NUCLEOTIDE SEQUENCE</scope>
    <source>
        <strain evidence="1">01B</strain>
    </source>
</reference>
<sequence>MKTFIEIVYNDNKYHEISDGKHKTYASQYEAIKTFYSNVYEASKKVRSIVNFRLGGYKDTDGVINTDSKVKKQFEDLENEKQSVKFNETNYGEYKQILEGDIGEYKVEDDNKIFSVNPDAHFIYAGYGYSGSGKTFSLIQSSKSILNQILTVENENSVELEIFDYYGEINDGQCNKGNIHDTYKKIYNVGDVNEITYYSYVKGRSETIEKSINSHKILLGLDTNVSEIYDELTKFRKDASNYAANKKPFYDIDTIEPARYRVRATPNNPESSRSHLFINVYVKIGDTEKLRYTIIDMGGSEDVDQIESEYFTSKPSYRVVRPNNDTYGNHKYLLEDLDKVKKNTLYALKYNTDNPKEKVHKGIHFSQFTSGVG</sequence>
<gene>
    <name evidence="1" type="ORF">HWQ62_00167</name>
</gene>
<dbReference type="PRINTS" id="PR00380">
    <property type="entry name" value="KINESINHEAVY"/>
</dbReference>
<dbReference type="GO" id="GO:0005524">
    <property type="term" value="F:ATP binding"/>
    <property type="evidence" value="ECO:0007669"/>
    <property type="project" value="InterPro"/>
</dbReference>
<organism evidence="1 2">
    <name type="scientific">Pyramimonas orientalis virus 01B</name>
    <dbReference type="NCBI Taxonomy" id="3134525"/>
    <lineage>
        <taxon>Viruses</taxon>
        <taxon>Varidnaviria</taxon>
        <taxon>Bamfordvirae</taxon>
        <taxon>Nucleocytoviricota</taxon>
        <taxon>Megaviricetes</taxon>
        <taxon>Imitervirales</taxon>
        <taxon>Allomimiviridae</taxon>
        <taxon>Heliosvirus</taxon>
        <taxon>Heliosvirus raunefjordenense</taxon>
    </lineage>
</organism>
<dbReference type="SUPFAM" id="SSF52540">
    <property type="entry name" value="P-loop containing nucleoside triphosphate hydrolases"/>
    <property type="match status" value="1"/>
</dbReference>
<dbReference type="InterPro" id="IPR036961">
    <property type="entry name" value="Kinesin_motor_dom_sf"/>
</dbReference>
<accession>A0A7M3UNN3</accession>
<dbReference type="InterPro" id="IPR027417">
    <property type="entry name" value="P-loop_NTPase"/>
</dbReference>
<dbReference type="EMBL" id="MT663534">
    <property type="protein sequence ID" value="QOI90304.1"/>
    <property type="molecule type" value="Genomic_DNA"/>
</dbReference>
<dbReference type="Gene3D" id="3.40.850.10">
    <property type="entry name" value="Kinesin motor domain"/>
    <property type="match status" value="1"/>
</dbReference>
<dbReference type="GO" id="GO:0007018">
    <property type="term" value="P:microtubule-based movement"/>
    <property type="evidence" value="ECO:0007669"/>
    <property type="project" value="InterPro"/>
</dbReference>
<dbReference type="InterPro" id="IPR001752">
    <property type="entry name" value="Kinesin_motor_dom"/>
</dbReference>
<protein>
    <submittedName>
        <fullName evidence="1">Uncharacterized protein</fullName>
    </submittedName>
</protein>
<evidence type="ECO:0000313" key="1">
    <source>
        <dbReference type="EMBL" id="QOI90304.1"/>
    </source>
</evidence>
<dbReference type="GO" id="GO:0008017">
    <property type="term" value="F:microtubule binding"/>
    <property type="evidence" value="ECO:0007669"/>
    <property type="project" value="InterPro"/>
</dbReference>
<dbReference type="Proteomes" id="UP001162120">
    <property type="component" value="Segment"/>
</dbReference>
<name>A0A7M3UNN3_9VIRU</name>
<keyword evidence="2" id="KW-1185">Reference proteome</keyword>